<comment type="catalytic activity">
    <reaction evidence="8">
        <text>Couples ATP hydrolysis with the unwinding of duplex DNA by translocating in the 3'-5' direction.</text>
        <dbReference type="EC" id="5.6.2.4"/>
    </reaction>
</comment>
<dbReference type="InterPro" id="IPR011545">
    <property type="entry name" value="DEAD/DEAH_box_helicase_dom"/>
</dbReference>
<evidence type="ECO:0000256" key="3">
    <source>
        <dbReference type="ARBA" id="ARBA00022801"/>
    </source>
</evidence>
<dbReference type="RefSeq" id="XP_040167720.1">
    <property type="nucleotide sequence ID" value="XM_040311786.1"/>
</dbReference>
<dbReference type="GO" id="GO:0016787">
    <property type="term" value="F:hydrolase activity"/>
    <property type="evidence" value="ECO:0007669"/>
    <property type="project" value="UniProtKB-KW"/>
</dbReference>
<evidence type="ECO:0000256" key="7">
    <source>
        <dbReference type="ARBA" id="ARBA00023254"/>
    </source>
</evidence>
<dbReference type="GO" id="GO:0051321">
    <property type="term" value="P:meiotic cell cycle"/>
    <property type="evidence" value="ECO:0007669"/>
    <property type="project" value="UniProtKB-KW"/>
</dbReference>
<evidence type="ECO:0000256" key="9">
    <source>
        <dbReference type="ARBA" id="ARBA00034808"/>
    </source>
</evidence>
<dbReference type="EMBL" id="APCN01005836">
    <property type="status" value="NOT_ANNOTATED_CDS"/>
    <property type="molecule type" value="Genomic_DNA"/>
</dbReference>
<keyword evidence="5" id="KW-0067">ATP-binding</keyword>
<keyword evidence="7" id="KW-0469">Meiosis</keyword>
<evidence type="ECO:0000256" key="1">
    <source>
        <dbReference type="ARBA" id="ARBA00010140"/>
    </source>
</evidence>
<keyword evidence="12" id="KW-1185">Reference proteome</keyword>
<comment type="catalytic activity">
    <reaction evidence="10">
        <text>ATP + H2O = ADP + phosphate + H(+)</text>
        <dbReference type="Rhea" id="RHEA:13065"/>
        <dbReference type="ChEBI" id="CHEBI:15377"/>
        <dbReference type="ChEBI" id="CHEBI:15378"/>
        <dbReference type="ChEBI" id="CHEBI:30616"/>
        <dbReference type="ChEBI" id="CHEBI:43474"/>
        <dbReference type="ChEBI" id="CHEBI:456216"/>
        <dbReference type="EC" id="5.6.2.4"/>
    </reaction>
</comment>
<keyword evidence="4" id="KW-0347">Helicase</keyword>
<dbReference type="PANTHER" id="PTHR47835:SF3">
    <property type="entry name" value="HELICASE FOR MEIOSIS 1"/>
    <property type="match status" value="1"/>
</dbReference>
<dbReference type="EnsemblMetazoa" id="AARA006527-RA">
    <property type="protein sequence ID" value="AARA006527-PA"/>
    <property type="gene ID" value="AARA006527"/>
</dbReference>
<dbReference type="Gene3D" id="1.10.10.10">
    <property type="entry name" value="Winged helix-like DNA-binding domain superfamily/Winged helix DNA-binding domain"/>
    <property type="match status" value="1"/>
</dbReference>
<dbReference type="SMART" id="SM00487">
    <property type="entry name" value="DEXDc"/>
    <property type="match status" value="1"/>
</dbReference>
<dbReference type="GO" id="GO:0043138">
    <property type="term" value="F:3'-5' DNA helicase activity"/>
    <property type="evidence" value="ECO:0007669"/>
    <property type="project" value="UniProtKB-EC"/>
</dbReference>
<keyword evidence="2" id="KW-0547">Nucleotide-binding</keyword>
<organism evidence="11 12">
    <name type="scientific">Anopheles arabiensis</name>
    <name type="common">Mosquito</name>
    <dbReference type="NCBI Taxonomy" id="7173"/>
    <lineage>
        <taxon>Eukaryota</taxon>
        <taxon>Metazoa</taxon>
        <taxon>Ecdysozoa</taxon>
        <taxon>Arthropoda</taxon>
        <taxon>Hexapoda</taxon>
        <taxon>Insecta</taxon>
        <taxon>Pterygota</taxon>
        <taxon>Neoptera</taxon>
        <taxon>Endopterygota</taxon>
        <taxon>Diptera</taxon>
        <taxon>Nematocera</taxon>
        <taxon>Culicoidea</taxon>
        <taxon>Culicidae</taxon>
        <taxon>Anophelinae</taxon>
        <taxon>Anopheles</taxon>
    </lineage>
</organism>
<dbReference type="SUPFAM" id="SSF158702">
    <property type="entry name" value="Sec63 N-terminal domain-like"/>
    <property type="match status" value="1"/>
</dbReference>
<dbReference type="InterPro" id="IPR014001">
    <property type="entry name" value="Helicase_ATP-bd"/>
</dbReference>
<dbReference type="CDD" id="cd18795">
    <property type="entry name" value="SF2_C_Ski2"/>
    <property type="match status" value="1"/>
</dbReference>
<evidence type="ECO:0000256" key="6">
    <source>
        <dbReference type="ARBA" id="ARBA00023235"/>
    </source>
</evidence>
<dbReference type="EC" id="5.6.2.4" evidence="9"/>
<dbReference type="InterPro" id="IPR004179">
    <property type="entry name" value="Sec63-dom"/>
</dbReference>
<dbReference type="FunFam" id="1.10.3380.10:FF:000053">
    <property type="entry name" value="AGAP009060-PA"/>
    <property type="match status" value="1"/>
</dbReference>
<evidence type="ECO:0000256" key="5">
    <source>
        <dbReference type="ARBA" id="ARBA00022840"/>
    </source>
</evidence>
<dbReference type="Pfam" id="PF23445">
    <property type="entry name" value="WHD_SNRNP200"/>
    <property type="match status" value="1"/>
</dbReference>
<dbReference type="PANTHER" id="PTHR47835">
    <property type="entry name" value="HFM1, ATP DEPENDENT DNA HELICASE HOMOLOG"/>
    <property type="match status" value="1"/>
</dbReference>
<dbReference type="Pfam" id="PF00270">
    <property type="entry name" value="DEAD"/>
    <property type="match status" value="1"/>
</dbReference>
<evidence type="ECO:0000256" key="8">
    <source>
        <dbReference type="ARBA" id="ARBA00034617"/>
    </source>
</evidence>
<dbReference type="InterPro" id="IPR057842">
    <property type="entry name" value="WH_MER3"/>
</dbReference>
<comment type="similarity">
    <text evidence="1">Belongs to the helicase family. SKI2 subfamily.</text>
</comment>
<dbReference type="InterPro" id="IPR036390">
    <property type="entry name" value="WH_DNA-bd_sf"/>
</dbReference>
<dbReference type="Gene3D" id="3.40.50.300">
    <property type="entry name" value="P-loop containing nucleotide triphosphate hydrolases"/>
    <property type="match status" value="2"/>
</dbReference>
<evidence type="ECO:0000256" key="10">
    <source>
        <dbReference type="ARBA" id="ARBA00048988"/>
    </source>
</evidence>
<sequence length="1125" mass="124557">MAQLASPKTHQSPTEQAQPSKQPVETLTLNDLDPSIRDAFPKLKAFNNVQRAVANTVLQTDNSIVVNAPTGSGKTVILELAMLKLSTQAKDAPYRIVYLAPTRSLCAEKFQDWKGRFAPHGLSCIQFDGDNLVEDVAQLSHHRLILSTPEKWEVFTRHWDDQSVACVLRPIRLCLIDEIQIMNDSDRGANLELVISRMKYIDSRLRRVDAPGGEMLQSIRFIAVSACIPNVDDFARWLASDGRAVVPYTFDETNRTTRIERHVLSFPSASNPYKFELNLNYKLPAIIEQYSAHKPTLVFCTSRRSVESTAKFLANRSPVKRAGPPADSALAELAGNLANRTLQECVAKGVAYHHAGLLHNDRNQIEAHFRAGHLAVLCCTSTLCMGVNLPAYLVVVKSTCNHTGKEYTDNYVLQMVGRAGRAEFSEDGVAVILTTDGNASRYQRVVTETAPIESQLRRKLPELLNSEIAHGIIYDQPAVMEWIRSTFFYVRAQTNPAHYQLAGGRLLDKQIEKLCCDTVESLEANELIVRQRPNAIVPSACGRLMARNQLSFPTLQLLQQGLKGRETLDEMLVLITRAHEFGEFTCRQGEKKILNTLNGPTISASFCDGGDDVTGGVRFRWPRRICTTGTKVYCLVQAVFGNLPINDHGLHQEAAKMVTVGGRIARFVIGILTAKRDHPLEGGCFRALVSAATLLQCFQTKLWEDSPYVAKQLGQIGPRLARHLAERGKGTFAAIRHSDPREIECIVKKPPPVGNDIVNFVSGLPEFTIKLCKVEGAASGQPSFTCTVAQNNTHYDPEIAVSFCMLVGDSSNRVLLHVDNCTVESIPVMGCTWPLPVKDGSGTPIESLSAHLICHEWCGLDCSHTLWLVERPPSVVKHRQTAITNFFPNTSLNESAIGGEKIALPSALELSRLRWNETNAHEVSVDLPNKLPLPGAASRMPLNTSRWNESCDESVAFRTSVGNTTLISNNSTKLADTSNDISAMLDSRVLQKPLRSILKPFSTVPPRKPHAFAPLNISHSSLMGNSKQKHFQNAAKRIVTPVAIRPDELEYIFQPDRCTLNFTLCSPVDDIVDCLQRYTIFRADCCTPPDVLVEVQVEPAIRAEEPKRKNFDLGKAADVFVSDEE</sequence>
<dbReference type="Proteomes" id="UP000075840">
    <property type="component" value="Unassembled WGS sequence"/>
</dbReference>
<dbReference type="GO" id="GO:0005524">
    <property type="term" value="F:ATP binding"/>
    <property type="evidence" value="ECO:0007669"/>
    <property type="project" value="UniProtKB-KW"/>
</dbReference>
<reference evidence="11" key="1">
    <citation type="submission" date="2022-08" db="UniProtKB">
        <authorList>
            <consortium name="EnsemblMetazoa"/>
        </authorList>
    </citation>
    <scope>IDENTIFICATION</scope>
    <source>
        <strain evidence="11">Dongola</strain>
    </source>
</reference>
<dbReference type="Pfam" id="PF00271">
    <property type="entry name" value="Helicase_C"/>
    <property type="match status" value="1"/>
</dbReference>
<dbReference type="SUPFAM" id="SSF52540">
    <property type="entry name" value="P-loop containing nucleoside triphosphate hydrolases"/>
    <property type="match status" value="1"/>
</dbReference>
<dbReference type="SMART" id="SM00973">
    <property type="entry name" value="Sec63"/>
    <property type="match status" value="1"/>
</dbReference>
<evidence type="ECO:0000256" key="4">
    <source>
        <dbReference type="ARBA" id="ARBA00022806"/>
    </source>
</evidence>
<evidence type="ECO:0000313" key="12">
    <source>
        <dbReference type="Proteomes" id="UP000075840"/>
    </source>
</evidence>
<dbReference type="GeneID" id="120902788"/>
<dbReference type="PROSITE" id="PS51194">
    <property type="entry name" value="HELICASE_CTER"/>
    <property type="match status" value="1"/>
</dbReference>
<dbReference type="PROSITE" id="PS51192">
    <property type="entry name" value="HELICASE_ATP_BIND_1"/>
    <property type="match status" value="1"/>
</dbReference>
<dbReference type="SMART" id="SM00490">
    <property type="entry name" value="HELICc"/>
    <property type="match status" value="1"/>
</dbReference>
<dbReference type="InterPro" id="IPR001650">
    <property type="entry name" value="Helicase_C-like"/>
</dbReference>
<dbReference type="AlphaFoldDB" id="A0A182HYZ9"/>
<dbReference type="Gene3D" id="1.10.3380.10">
    <property type="entry name" value="Sec63 N-terminal domain-like domain"/>
    <property type="match status" value="1"/>
</dbReference>
<dbReference type="InterPro" id="IPR052247">
    <property type="entry name" value="Meiotic_Crossover_Helicase"/>
</dbReference>
<dbReference type="VEuPathDB" id="VectorBase:AARA21_000220"/>
<dbReference type="GO" id="GO:0003676">
    <property type="term" value="F:nucleic acid binding"/>
    <property type="evidence" value="ECO:0007669"/>
    <property type="project" value="InterPro"/>
</dbReference>
<keyword evidence="3" id="KW-0378">Hydrolase</keyword>
<proteinExistence type="inferred from homology"/>
<dbReference type="SUPFAM" id="SSF46785">
    <property type="entry name" value="Winged helix' DNA-binding domain"/>
    <property type="match status" value="1"/>
</dbReference>
<keyword evidence="6" id="KW-0413">Isomerase</keyword>
<evidence type="ECO:0000256" key="2">
    <source>
        <dbReference type="ARBA" id="ARBA00022741"/>
    </source>
</evidence>
<dbReference type="RefSeq" id="XP_040167721.1">
    <property type="nucleotide sequence ID" value="XM_040311787.1"/>
</dbReference>
<dbReference type="InterPro" id="IPR027417">
    <property type="entry name" value="P-loop_NTPase"/>
</dbReference>
<dbReference type="KEGG" id="aara:120902788"/>
<accession>A0A182HYZ9</accession>
<dbReference type="Pfam" id="PF02889">
    <property type="entry name" value="Sec63"/>
    <property type="match status" value="1"/>
</dbReference>
<protein>
    <recommendedName>
        <fullName evidence="9">DNA 3'-5' helicase</fullName>
        <ecNumber evidence="9">5.6.2.4</ecNumber>
    </recommendedName>
</protein>
<evidence type="ECO:0000313" key="11">
    <source>
        <dbReference type="EnsemblMetazoa" id="AARA006527-PA"/>
    </source>
</evidence>
<dbReference type="VEuPathDB" id="VectorBase:AARA006527"/>
<name>A0A182HYZ9_ANOAR</name>
<dbReference type="InterPro" id="IPR036388">
    <property type="entry name" value="WH-like_DNA-bd_sf"/>
</dbReference>